<proteinExistence type="predicted"/>
<evidence type="ECO:0000256" key="1">
    <source>
        <dbReference type="ARBA" id="ARBA00022676"/>
    </source>
</evidence>
<dbReference type="Pfam" id="PF01075">
    <property type="entry name" value="Glyco_transf_9"/>
    <property type="match status" value="1"/>
</dbReference>
<dbReference type="RefSeq" id="WP_377166994.1">
    <property type="nucleotide sequence ID" value="NZ_JBHSMQ010000004.1"/>
</dbReference>
<keyword evidence="4" id="KW-1185">Reference proteome</keyword>
<dbReference type="InterPro" id="IPR002201">
    <property type="entry name" value="Glyco_trans_9"/>
</dbReference>
<reference evidence="4" key="1">
    <citation type="journal article" date="2019" name="Int. J. Syst. Evol. Microbiol.">
        <title>The Global Catalogue of Microorganisms (GCM) 10K type strain sequencing project: providing services to taxonomists for standard genome sequencing and annotation.</title>
        <authorList>
            <consortium name="The Broad Institute Genomics Platform"/>
            <consortium name="The Broad Institute Genome Sequencing Center for Infectious Disease"/>
            <person name="Wu L."/>
            <person name="Ma J."/>
        </authorList>
    </citation>
    <scope>NUCLEOTIDE SEQUENCE [LARGE SCALE GENOMIC DNA]</scope>
    <source>
        <strain evidence="4">CGMCC 4.1469</strain>
    </source>
</reference>
<evidence type="ECO:0000313" key="3">
    <source>
        <dbReference type="EMBL" id="MFC5455677.1"/>
    </source>
</evidence>
<keyword evidence="2" id="KW-0808">Transferase</keyword>
<dbReference type="InterPro" id="IPR051199">
    <property type="entry name" value="LPS_LOS_Heptosyltrfase"/>
</dbReference>
<evidence type="ECO:0000313" key="4">
    <source>
        <dbReference type="Proteomes" id="UP001596052"/>
    </source>
</evidence>
<accession>A0ABW0KSW4</accession>
<dbReference type="CDD" id="cd03789">
    <property type="entry name" value="GT9_LPS_heptosyltransferase"/>
    <property type="match status" value="1"/>
</dbReference>
<evidence type="ECO:0000256" key="2">
    <source>
        <dbReference type="ARBA" id="ARBA00022679"/>
    </source>
</evidence>
<dbReference type="Gene3D" id="3.40.50.2000">
    <property type="entry name" value="Glycogen Phosphorylase B"/>
    <property type="match status" value="2"/>
</dbReference>
<dbReference type="Proteomes" id="UP001596052">
    <property type="component" value="Unassembled WGS sequence"/>
</dbReference>
<name>A0ABW0KSW4_9BACT</name>
<gene>
    <name evidence="3" type="ORF">ACFQDI_12485</name>
</gene>
<comment type="caution">
    <text evidence="3">The sequence shown here is derived from an EMBL/GenBank/DDBJ whole genome shotgun (WGS) entry which is preliminary data.</text>
</comment>
<organism evidence="3 4">
    <name type="scientific">Prosthecobacter fluviatilis</name>
    <dbReference type="NCBI Taxonomy" id="445931"/>
    <lineage>
        <taxon>Bacteria</taxon>
        <taxon>Pseudomonadati</taxon>
        <taxon>Verrucomicrobiota</taxon>
        <taxon>Verrucomicrobiia</taxon>
        <taxon>Verrucomicrobiales</taxon>
        <taxon>Verrucomicrobiaceae</taxon>
        <taxon>Prosthecobacter</taxon>
    </lineage>
</organism>
<sequence length="361" mass="39656">MGWKRSALESLVWIASRFAASVNKCPDSPQSIFVLRNNDLGDLLVITPLFEALKMLYPEARIVAGVGDWSRPILENNPHVSEVLSINAPWHNHIVPGQTPLGAFRYILRSHEVSLLKSRQFDIGIDVLGSQFGSLLLMRGGIPFRLGVKGYAGGHSAAQRYFDLDYCKYVGRSSLLFAELLGAMQVPSAKPQIFLTAQEMAYGDEMWAEHGGRKRRIVIGPGAGFAEKCWPLGHYEKLIRALTLDARNQVVVVGGPREMAVGAQLSCGNSAVRNLTGLTTLRETFSLVAQADLVICNSSLLMHVAAAFEKPSVVLLGEWFDSAALHALQWGYGSLTHVCGRDQEHEDIYSPEEVLDLVSKL</sequence>
<dbReference type="SUPFAM" id="SSF53756">
    <property type="entry name" value="UDP-Glycosyltransferase/glycogen phosphorylase"/>
    <property type="match status" value="1"/>
</dbReference>
<protein>
    <submittedName>
        <fullName evidence="3">Glycosyltransferase family 9 protein</fullName>
    </submittedName>
</protein>
<dbReference type="EMBL" id="JBHSMQ010000004">
    <property type="protein sequence ID" value="MFC5455677.1"/>
    <property type="molecule type" value="Genomic_DNA"/>
</dbReference>
<keyword evidence="1" id="KW-0328">Glycosyltransferase</keyword>
<dbReference type="PANTHER" id="PTHR30160">
    <property type="entry name" value="TETRAACYLDISACCHARIDE 4'-KINASE-RELATED"/>
    <property type="match status" value="1"/>
</dbReference>
<dbReference type="PANTHER" id="PTHR30160:SF1">
    <property type="entry name" value="LIPOPOLYSACCHARIDE 1,2-N-ACETYLGLUCOSAMINETRANSFERASE-RELATED"/>
    <property type="match status" value="1"/>
</dbReference>